<keyword evidence="2" id="KW-1185">Reference proteome</keyword>
<dbReference type="EMBL" id="KN880464">
    <property type="protein sequence ID" value="KIY70693.1"/>
    <property type="molecule type" value="Genomic_DNA"/>
</dbReference>
<reference evidence="1 2" key="1">
    <citation type="journal article" date="2015" name="Fungal Genet. Biol.">
        <title>Evolution of novel wood decay mechanisms in Agaricales revealed by the genome sequences of Fistulina hepatica and Cylindrobasidium torrendii.</title>
        <authorList>
            <person name="Floudas D."/>
            <person name="Held B.W."/>
            <person name="Riley R."/>
            <person name="Nagy L.G."/>
            <person name="Koehler G."/>
            <person name="Ransdell A.S."/>
            <person name="Younus H."/>
            <person name="Chow J."/>
            <person name="Chiniquy J."/>
            <person name="Lipzen A."/>
            <person name="Tritt A."/>
            <person name="Sun H."/>
            <person name="Haridas S."/>
            <person name="LaButti K."/>
            <person name="Ohm R.A."/>
            <person name="Kues U."/>
            <person name="Blanchette R.A."/>
            <person name="Grigoriev I.V."/>
            <person name="Minto R.E."/>
            <person name="Hibbett D.S."/>
        </authorList>
    </citation>
    <scope>NUCLEOTIDE SEQUENCE [LARGE SCALE GENOMIC DNA]</scope>
    <source>
        <strain evidence="1 2">FP15055 ss-10</strain>
    </source>
</reference>
<proteinExistence type="predicted"/>
<dbReference type="OrthoDB" id="3261081at2759"/>
<organism evidence="1 2">
    <name type="scientific">Cylindrobasidium torrendii FP15055 ss-10</name>
    <dbReference type="NCBI Taxonomy" id="1314674"/>
    <lineage>
        <taxon>Eukaryota</taxon>
        <taxon>Fungi</taxon>
        <taxon>Dikarya</taxon>
        <taxon>Basidiomycota</taxon>
        <taxon>Agaricomycotina</taxon>
        <taxon>Agaricomycetes</taxon>
        <taxon>Agaricomycetidae</taxon>
        <taxon>Agaricales</taxon>
        <taxon>Marasmiineae</taxon>
        <taxon>Physalacriaceae</taxon>
        <taxon>Cylindrobasidium</taxon>
    </lineage>
</organism>
<name>A0A0D7BJJ2_9AGAR</name>
<sequence length="173" mass="18605">MTAHLTSPTQASSRLHMADVGSLLIKLGRVRNSAKAKAHQVSLSSGPSPISHDCNAANHSEREEPVQLKDTYVCHGGVNSKTLLRATRGSLLEAVEAAGANALVNEVWTLTISGPKYSRRKDSETFKVKITYSASAVHCAGSDDPHQPVALSNAKNIPGLMAISRRNDDYVRY</sequence>
<gene>
    <name evidence="1" type="ORF">CYLTODRAFT_419517</name>
</gene>
<dbReference type="Proteomes" id="UP000054007">
    <property type="component" value="Unassembled WGS sequence"/>
</dbReference>
<dbReference type="AlphaFoldDB" id="A0A0D7BJJ2"/>
<protein>
    <submittedName>
        <fullName evidence="1">Uncharacterized protein</fullName>
    </submittedName>
</protein>
<evidence type="ECO:0000313" key="2">
    <source>
        <dbReference type="Proteomes" id="UP000054007"/>
    </source>
</evidence>
<evidence type="ECO:0000313" key="1">
    <source>
        <dbReference type="EMBL" id="KIY70693.1"/>
    </source>
</evidence>
<accession>A0A0D7BJJ2</accession>
<dbReference type="STRING" id="1314674.A0A0D7BJJ2"/>